<name>A0A839ZZU1_9CAUL</name>
<accession>A0A839ZZU1</accession>
<organism evidence="2 3">
    <name type="scientific">Phenylobacterium haematophilum</name>
    <dbReference type="NCBI Taxonomy" id="98513"/>
    <lineage>
        <taxon>Bacteria</taxon>
        <taxon>Pseudomonadati</taxon>
        <taxon>Pseudomonadota</taxon>
        <taxon>Alphaproteobacteria</taxon>
        <taxon>Caulobacterales</taxon>
        <taxon>Caulobacteraceae</taxon>
        <taxon>Phenylobacterium</taxon>
    </lineage>
</organism>
<evidence type="ECO:0000256" key="1">
    <source>
        <dbReference type="SAM" id="Phobius"/>
    </source>
</evidence>
<dbReference type="PANTHER" id="PTHR37314">
    <property type="entry name" value="SLR0142 PROTEIN"/>
    <property type="match status" value="1"/>
</dbReference>
<dbReference type="AlphaFoldDB" id="A0A839ZZU1"/>
<sequence length="194" mass="19132">MDAIGFLLTGGFFVSFMSGNSTRLSVGLAEGASYAGLAFALIAAFVAGVTTGALIGRKAGSRRGPAVLAFVALALALAAVLAIVAPLPAAILVLAFAMGAENTVFAQAGEVRLGLTYMTGALVKLGKAITAALLGEDRFGWAPHLLLWLGLVAGAALGAVAFNALGPAALWIAAAVMAALAALAARLDLAPAAA</sequence>
<dbReference type="EMBL" id="JACIDK010000002">
    <property type="protein sequence ID" value="MBB3890692.1"/>
    <property type="molecule type" value="Genomic_DNA"/>
</dbReference>
<dbReference type="Proteomes" id="UP000530564">
    <property type="component" value="Unassembled WGS sequence"/>
</dbReference>
<feature type="transmembrane region" description="Helical" evidence="1">
    <location>
        <begin position="33"/>
        <end position="55"/>
    </location>
</feature>
<proteinExistence type="predicted"/>
<feature type="transmembrane region" description="Helical" evidence="1">
    <location>
        <begin position="115"/>
        <end position="133"/>
    </location>
</feature>
<keyword evidence="1" id="KW-1133">Transmembrane helix</keyword>
<keyword evidence="3" id="KW-1185">Reference proteome</keyword>
<dbReference type="InterPro" id="IPR010699">
    <property type="entry name" value="DUF1275"/>
</dbReference>
<reference evidence="2 3" key="1">
    <citation type="submission" date="2020-08" db="EMBL/GenBank/DDBJ databases">
        <title>Genomic Encyclopedia of Type Strains, Phase IV (KMG-IV): sequencing the most valuable type-strain genomes for metagenomic binning, comparative biology and taxonomic classification.</title>
        <authorList>
            <person name="Goeker M."/>
        </authorList>
    </citation>
    <scope>NUCLEOTIDE SEQUENCE [LARGE SCALE GENOMIC DNA]</scope>
    <source>
        <strain evidence="2 3">DSM 21793</strain>
    </source>
</reference>
<protein>
    <submittedName>
        <fullName evidence="2">Uncharacterized membrane protein YoaK (UPF0700 family)</fullName>
    </submittedName>
</protein>
<feature type="transmembrane region" description="Helical" evidence="1">
    <location>
        <begin position="145"/>
        <end position="162"/>
    </location>
</feature>
<evidence type="ECO:0000313" key="3">
    <source>
        <dbReference type="Proteomes" id="UP000530564"/>
    </source>
</evidence>
<dbReference type="Pfam" id="PF06912">
    <property type="entry name" value="DUF1275"/>
    <property type="match status" value="1"/>
</dbReference>
<keyword evidence="1" id="KW-0812">Transmembrane</keyword>
<comment type="caution">
    <text evidence="2">The sequence shown here is derived from an EMBL/GenBank/DDBJ whole genome shotgun (WGS) entry which is preliminary data.</text>
</comment>
<gene>
    <name evidence="2" type="ORF">GGQ61_001409</name>
</gene>
<evidence type="ECO:0000313" key="2">
    <source>
        <dbReference type="EMBL" id="MBB3890692.1"/>
    </source>
</evidence>
<dbReference type="PANTHER" id="PTHR37314:SF4">
    <property type="entry name" value="UPF0700 TRANSMEMBRANE PROTEIN YOAK"/>
    <property type="match status" value="1"/>
</dbReference>
<feature type="transmembrane region" description="Helical" evidence="1">
    <location>
        <begin position="168"/>
        <end position="189"/>
    </location>
</feature>
<keyword evidence="1" id="KW-0472">Membrane</keyword>
<feature type="transmembrane region" description="Helical" evidence="1">
    <location>
        <begin position="67"/>
        <end position="95"/>
    </location>
</feature>